<comment type="similarity">
    <text evidence="3">Belongs to the methyltransferase superfamily.</text>
</comment>
<reference evidence="4 5" key="2">
    <citation type="journal article" date="2017" name="Genome Biol.">
        <title>New reference genome sequences of hot pepper reveal the massive evolution of plant disease-resistance genes by retroduplication.</title>
        <authorList>
            <person name="Kim S."/>
            <person name="Park J."/>
            <person name="Yeom S.I."/>
            <person name="Kim Y.M."/>
            <person name="Seo E."/>
            <person name="Kim K.T."/>
            <person name="Kim M.S."/>
            <person name="Lee J.M."/>
            <person name="Cheong K."/>
            <person name="Shin H.S."/>
            <person name="Kim S.B."/>
            <person name="Han K."/>
            <person name="Lee J."/>
            <person name="Park M."/>
            <person name="Lee H.A."/>
            <person name="Lee H.Y."/>
            <person name="Lee Y."/>
            <person name="Oh S."/>
            <person name="Lee J.H."/>
            <person name="Choi E."/>
            <person name="Choi E."/>
            <person name="Lee S.E."/>
            <person name="Jeon J."/>
            <person name="Kim H."/>
            <person name="Choi G."/>
            <person name="Song H."/>
            <person name="Lee J."/>
            <person name="Lee S.C."/>
            <person name="Kwon J.K."/>
            <person name="Lee H.Y."/>
            <person name="Koo N."/>
            <person name="Hong Y."/>
            <person name="Kim R.W."/>
            <person name="Kang W.H."/>
            <person name="Huh J.H."/>
            <person name="Kang B.C."/>
            <person name="Yang T.J."/>
            <person name="Lee Y.H."/>
            <person name="Bennetzen J.L."/>
            <person name="Choi D."/>
        </authorList>
    </citation>
    <scope>NUCLEOTIDE SEQUENCE [LARGE SCALE GENOMIC DNA]</scope>
    <source>
        <strain evidence="5">cv. CM334</strain>
    </source>
</reference>
<dbReference type="Pfam" id="PF03141">
    <property type="entry name" value="Methyltransf_29"/>
    <property type="match status" value="1"/>
</dbReference>
<dbReference type="GO" id="GO:0032259">
    <property type="term" value="P:methylation"/>
    <property type="evidence" value="ECO:0007669"/>
    <property type="project" value="UniProtKB-KW"/>
</dbReference>
<dbReference type="InterPro" id="IPR004159">
    <property type="entry name" value="Put_SAM_MeTrfase"/>
</dbReference>
<evidence type="ECO:0000313" key="5">
    <source>
        <dbReference type="Proteomes" id="UP000222542"/>
    </source>
</evidence>
<keyword evidence="3" id="KW-0735">Signal-anchor</keyword>
<keyword evidence="2 3" id="KW-0325">Glycoprotein</keyword>
<keyword evidence="3" id="KW-0808">Transferase</keyword>
<dbReference type="Proteomes" id="UP000222542">
    <property type="component" value="Unassembled WGS sequence"/>
</dbReference>
<dbReference type="EC" id="2.1.1.-" evidence="3"/>
<name>A0A2G2Z8Y8_CAPAN</name>
<comment type="caution">
    <text evidence="4">The sequence shown here is derived from an EMBL/GenBank/DDBJ whole genome shotgun (WGS) entry which is preliminary data.</text>
</comment>
<keyword evidence="3" id="KW-0812">Transmembrane</keyword>
<reference evidence="4 5" key="1">
    <citation type="journal article" date="2014" name="Nat. Genet.">
        <title>Genome sequence of the hot pepper provides insights into the evolution of pungency in Capsicum species.</title>
        <authorList>
            <person name="Kim S."/>
            <person name="Park M."/>
            <person name="Yeom S.I."/>
            <person name="Kim Y.M."/>
            <person name="Lee J.M."/>
            <person name="Lee H.A."/>
            <person name="Seo E."/>
            <person name="Choi J."/>
            <person name="Cheong K."/>
            <person name="Kim K.T."/>
            <person name="Jung K."/>
            <person name="Lee G.W."/>
            <person name="Oh S.K."/>
            <person name="Bae C."/>
            <person name="Kim S.B."/>
            <person name="Lee H.Y."/>
            <person name="Kim S.Y."/>
            <person name="Kim M.S."/>
            <person name="Kang B.C."/>
            <person name="Jo Y.D."/>
            <person name="Yang H.B."/>
            <person name="Jeong H.J."/>
            <person name="Kang W.H."/>
            <person name="Kwon J.K."/>
            <person name="Shin C."/>
            <person name="Lim J.Y."/>
            <person name="Park J.H."/>
            <person name="Huh J.H."/>
            <person name="Kim J.S."/>
            <person name="Kim B.D."/>
            <person name="Cohen O."/>
            <person name="Paran I."/>
            <person name="Suh M.C."/>
            <person name="Lee S.B."/>
            <person name="Kim Y.K."/>
            <person name="Shin Y."/>
            <person name="Noh S.J."/>
            <person name="Park J."/>
            <person name="Seo Y.S."/>
            <person name="Kwon S.Y."/>
            <person name="Kim H.A."/>
            <person name="Park J.M."/>
            <person name="Kim H.J."/>
            <person name="Choi S.B."/>
            <person name="Bosland P.W."/>
            <person name="Reeves G."/>
            <person name="Jo S.H."/>
            <person name="Lee B.W."/>
            <person name="Cho H.T."/>
            <person name="Choi H.S."/>
            <person name="Lee M.S."/>
            <person name="Yu Y."/>
            <person name="Do Choi Y."/>
            <person name="Park B.S."/>
            <person name="van Deynze A."/>
            <person name="Ashrafi H."/>
            <person name="Hill T."/>
            <person name="Kim W.T."/>
            <person name="Pai H.S."/>
            <person name="Ahn H.K."/>
            <person name="Yeam I."/>
            <person name="Giovannoni J.J."/>
            <person name="Rose J.K."/>
            <person name="Sorensen I."/>
            <person name="Lee S.J."/>
            <person name="Kim R.W."/>
            <person name="Choi I.Y."/>
            <person name="Choi B.S."/>
            <person name="Lim J.S."/>
            <person name="Lee Y.H."/>
            <person name="Choi D."/>
        </authorList>
    </citation>
    <scope>NUCLEOTIDE SEQUENCE [LARGE SCALE GENOMIC DNA]</scope>
    <source>
        <strain evidence="5">cv. CM334</strain>
    </source>
</reference>
<dbReference type="GO" id="GO:0016020">
    <property type="term" value="C:membrane"/>
    <property type="evidence" value="ECO:0007669"/>
    <property type="project" value="UniProtKB-SubCell"/>
</dbReference>
<proteinExistence type="inferred from homology"/>
<dbReference type="PANTHER" id="PTHR10108:SF887">
    <property type="entry name" value="METHYLTRANSFERASE PMT22-RELATED"/>
    <property type="match status" value="1"/>
</dbReference>
<evidence type="ECO:0000256" key="2">
    <source>
        <dbReference type="ARBA" id="ARBA00023180"/>
    </source>
</evidence>
<protein>
    <recommendedName>
        <fullName evidence="3">Methyltransferase</fullName>
        <ecNumber evidence="3">2.1.1.-</ecNumber>
    </recommendedName>
</protein>
<evidence type="ECO:0000256" key="3">
    <source>
        <dbReference type="RuleBase" id="RU366043"/>
    </source>
</evidence>
<organism evidence="4 5">
    <name type="scientific">Capsicum annuum</name>
    <name type="common">Capsicum pepper</name>
    <dbReference type="NCBI Taxonomy" id="4072"/>
    <lineage>
        <taxon>Eukaryota</taxon>
        <taxon>Viridiplantae</taxon>
        <taxon>Streptophyta</taxon>
        <taxon>Embryophyta</taxon>
        <taxon>Tracheophyta</taxon>
        <taxon>Spermatophyta</taxon>
        <taxon>Magnoliopsida</taxon>
        <taxon>eudicotyledons</taxon>
        <taxon>Gunneridae</taxon>
        <taxon>Pentapetalae</taxon>
        <taxon>asterids</taxon>
        <taxon>lamiids</taxon>
        <taxon>Solanales</taxon>
        <taxon>Solanaceae</taxon>
        <taxon>Solanoideae</taxon>
        <taxon>Capsiceae</taxon>
        <taxon>Capsicum</taxon>
    </lineage>
</organism>
<comment type="subcellular location">
    <subcellularLocation>
        <location evidence="3">Membrane</location>
        <topology evidence="3">Single-pass type II membrane protein</topology>
    </subcellularLocation>
</comment>
<dbReference type="AlphaFoldDB" id="A0A2G2Z8Y8"/>
<keyword evidence="1 3" id="KW-0489">Methyltransferase</keyword>
<keyword evidence="5" id="KW-1185">Reference proteome</keyword>
<dbReference type="EMBL" id="AYRZ02000006">
    <property type="protein sequence ID" value="PHT78460.1"/>
    <property type="molecule type" value="Genomic_DNA"/>
</dbReference>
<evidence type="ECO:0000256" key="1">
    <source>
        <dbReference type="ARBA" id="ARBA00022603"/>
    </source>
</evidence>
<dbReference type="STRING" id="4072.A0A2G2Z8Y8"/>
<accession>A0A2G2Z8Y8</accession>
<evidence type="ECO:0000313" key="4">
    <source>
        <dbReference type="EMBL" id="PHT78460.1"/>
    </source>
</evidence>
<dbReference type="Gramene" id="PHT78460">
    <property type="protein sequence ID" value="PHT78460"/>
    <property type="gene ID" value="T459_16512"/>
</dbReference>
<dbReference type="PANTHER" id="PTHR10108">
    <property type="entry name" value="SAM-DEPENDENT METHYLTRANSFERASE"/>
    <property type="match status" value="1"/>
</dbReference>
<gene>
    <name evidence="4" type="ORF">T459_16512</name>
</gene>
<dbReference type="GO" id="GO:0008168">
    <property type="term" value="F:methyltransferase activity"/>
    <property type="evidence" value="ECO:0007669"/>
    <property type="project" value="UniProtKB-UniRule"/>
</dbReference>
<sequence length="117" mass="13799">MDSESSNILLNNVTINPISDMIISDELEIFSYDRKLCPGPLAIDYILCLDKWKAIKNIRSRSHIKHRERHFLVPSTRCLIPLSDDYKLSVLWPKCRDMVRFSLVWWGFFLSDYGVMF</sequence>